<reference evidence="3 4" key="1">
    <citation type="submission" date="2016-05" db="EMBL/GenBank/DDBJ databases">
        <title>A degradative enzymes factory behind the ericoid mycorrhizal symbiosis.</title>
        <authorList>
            <consortium name="DOE Joint Genome Institute"/>
            <person name="Martino E."/>
            <person name="Morin E."/>
            <person name="Grelet G."/>
            <person name="Kuo A."/>
            <person name="Kohler A."/>
            <person name="Daghino S."/>
            <person name="Barry K."/>
            <person name="Choi C."/>
            <person name="Cichocki N."/>
            <person name="Clum A."/>
            <person name="Copeland A."/>
            <person name="Hainaut M."/>
            <person name="Haridas S."/>
            <person name="Labutti K."/>
            <person name="Lindquist E."/>
            <person name="Lipzen A."/>
            <person name="Khouja H.-R."/>
            <person name="Murat C."/>
            <person name="Ohm R."/>
            <person name="Olson A."/>
            <person name="Spatafora J."/>
            <person name="Veneault-Fourrey C."/>
            <person name="Henrissat B."/>
            <person name="Grigoriev I."/>
            <person name="Martin F."/>
            <person name="Perotto S."/>
        </authorList>
    </citation>
    <scope>NUCLEOTIDE SEQUENCE [LARGE SCALE GENOMIC DNA]</scope>
    <source>
        <strain evidence="3 4">UAMH 7357</strain>
    </source>
</reference>
<organism evidence="3 4">
    <name type="scientific">Hyaloscypha hepaticicola</name>
    <dbReference type="NCBI Taxonomy" id="2082293"/>
    <lineage>
        <taxon>Eukaryota</taxon>
        <taxon>Fungi</taxon>
        <taxon>Dikarya</taxon>
        <taxon>Ascomycota</taxon>
        <taxon>Pezizomycotina</taxon>
        <taxon>Leotiomycetes</taxon>
        <taxon>Helotiales</taxon>
        <taxon>Hyaloscyphaceae</taxon>
        <taxon>Hyaloscypha</taxon>
    </lineage>
</organism>
<accession>A0A2J6Q5E0</accession>
<evidence type="ECO:0000313" key="3">
    <source>
        <dbReference type="EMBL" id="PMD21463.1"/>
    </source>
</evidence>
<protein>
    <submittedName>
        <fullName evidence="3">Uncharacterized protein</fullName>
    </submittedName>
</protein>
<keyword evidence="2" id="KW-0732">Signal</keyword>
<keyword evidence="4" id="KW-1185">Reference proteome</keyword>
<feature type="signal peptide" evidence="2">
    <location>
        <begin position="1"/>
        <end position="20"/>
    </location>
</feature>
<name>A0A2J6Q5E0_9HELO</name>
<feature type="region of interest" description="Disordered" evidence="1">
    <location>
        <begin position="34"/>
        <end position="60"/>
    </location>
</feature>
<proteinExistence type="predicted"/>
<dbReference type="STRING" id="1745343.A0A2J6Q5E0"/>
<evidence type="ECO:0000313" key="4">
    <source>
        <dbReference type="Proteomes" id="UP000235672"/>
    </source>
</evidence>
<dbReference type="OrthoDB" id="3527108at2759"/>
<evidence type="ECO:0000256" key="2">
    <source>
        <dbReference type="SAM" id="SignalP"/>
    </source>
</evidence>
<evidence type="ECO:0000256" key="1">
    <source>
        <dbReference type="SAM" id="MobiDB-lite"/>
    </source>
</evidence>
<feature type="chain" id="PRO_5014438256" evidence="2">
    <location>
        <begin position="21"/>
        <end position="401"/>
    </location>
</feature>
<dbReference type="Proteomes" id="UP000235672">
    <property type="component" value="Unassembled WGS sequence"/>
</dbReference>
<sequence>MSIIALALFLLLLMSYSMRSGLVSTILEAPQELKAPSEPAHPPEDIKPQQPTYKPEHTSNVPPITDNFPFAATAHSSADLPPIPPWNRPRSPHVPEQTPLFIGFTRNWALLQQTVPLSDIYVVENTGIMRSNELGLLSLQNPFLNHTRLHMFGVNILVTLTLLTFSQLQNFYLWTAIERNFTTYFWGHMDVLALSFEDRYHGFGHLGLEDDHKDFHSIYTLAAAQFFAYDRLALVNREAYEKVGDFDTAIPYYLSDCDIYDWLNMWGFEYNGPEDVEAGYVLDVAHSLDDLLVFYRKLDTVEPSFTIEPQVSKGKSLEELTSPIPREWISDTPGSAAFLKLKRGGKGEPYYRDPEGFERGIQMTMELGRQVYAEKWGYRDCGLLEVGRKKGDEWRVEKDWE</sequence>
<dbReference type="EMBL" id="KZ613481">
    <property type="protein sequence ID" value="PMD21463.1"/>
    <property type="molecule type" value="Genomic_DNA"/>
</dbReference>
<dbReference type="AlphaFoldDB" id="A0A2J6Q5E0"/>
<gene>
    <name evidence="3" type="ORF">NA56DRAFT_703648</name>
</gene>